<gene>
    <name evidence="3" type="ORF">I7X39_10580</name>
</gene>
<dbReference type="SUPFAM" id="SSF53807">
    <property type="entry name" value="Helical backbone' metal receptor"/>
    <property type="match status" value="1"/>
</dbReference>
<dbReference type="InterPro" id="IPR054828">
    <property type="entry name" value="Vit_B12_bind_prot"/>
</dbReference>
<dbReference type="AlphaFoldDB" id="A0A931J0P3"/>
<keyword evidence="1" id="KW-0732">Signal</keyword>
<dbReference type="NCBIfam" id="NF038402">
    <property type="entry name" value="TroA_like"/>
    <property type="match status" value="1"/>
</dbReference>
<dbReference type="InterPro" id="IPR002491">
    <property type="entry name" value="ABC_transptr_periplasmic_BD"/>
</dbReference>
<comment type="caution">
    <text evidence="3">The sequence shown here is derived from an EMBL/GenBank/DDBJ whole genome shotgun (WGS) entry which is preliminary data.</text>
</comment>
<evidence type="ECO:0000256" key="1">
    <source>
        <dbReference type="ARBA" id="ARBA00022729"/>
    </source>
</evidence>
<dbReference type="PANTHER" id="PTHR42860">
    <property type="entry name" value="VITAMIN B12-BINDING PROTEIN"/>
    <property type="match status" value="1"/>
</dbReference>
<reference evidence="3" key="1">
    <citation type="submission" date="2020-12" db="EMBL/GenBank/DDBJ databases">
        <title>The genome sequence of Inhella sp. 1Y17.</title>
        <authorList>
            <person name="Liu Y."/>
        </authorList>
    </citation>
    <scope>NUCLEOTIDE SEQUENCE</scope>
    <source>
        <strain evidence="3">1Y17</strain>
    </source>
</reference>
<dbReference type="EMBL" id="JAEDAK010000006">
    <property type="protein sequence ID" value="MBH9577344.1"/>
    <property type="molecule type" value="Genomic_DNA"/>
</dbReference>
<dbReference type="Pfam" id="PF01497">
    <property type="entry name" value="Peripla_BP_2"/>
    <property type="match status" value="1"/>
</dbReference>
<keyword evidence="4" id="KW-1185">Reference proteome</keyword>
<dbReference type="InterPro" id="IPR051030">
    <property type="entry name" value="Vitamin_B12-ABC_binding"/>
</dbReference>
<accession>A0A931J0P3</accession>
<dbReference type="Gene3D" id="3.40.50.1980">
    <property type="entry name" value="Nitrogenase molybdenum iron protein domain"/>
    <property type="match status" value="2"/>
</dbReference>
<name>A0A931J0P3_9BURK</name>
<evidence type="ECO:0000313" key="4">
    <source>
        <dbReference type="Proteomes" id="UP000613266"/>
    </source>
</evidence>
<protein>
    <submittedName>
        <fullName evidence="3">ABC transporter substrate-binding protein</fullName>
    </submittedName>
</protein>
<feature type="domain" description="Fe/B12 periplasmic-binding" evidence="2">
    <location>
        <begin position="10"/>
        <end position="261"/>
    </location>
</feature>
<dbReference type="RefSeq" id="WP_198111115.1">
    <property type="nucleotide sequence ID" value="NZ_JAEDAK010000006.1"/>
</dbReference>
<organism evidence="3 4">
    <name type="scientific">Inhella proteolytica</name>
    <dbReference type="NCBI Taxonomy" id="2795029"/>
    <lineage>
        <taxon>Bacteria</taxon>
        <taxon>Pseudomonadati</taxon>
        <taxon>Pseudomonadota</taxon>
        <taxon>Betaproteobacteria</taxon>
        <taxon>Burkholderiales</taxon>
        <taxon>Sphaerotilaceae</taxon>
        <taxon>Inhella</taxon>
    </lineage>
</organism>
<sequence>MKDLLSNPVRIASLVPSATELLCALGLRPWLVARTGFCIHPREQVADLPKVGGTKDVNLPRLLALQPSHVVLNVDENLRELADSLREQAPQAELIVTHPCGPEDVPALIRQLSAPFAALPGVAARAAALQADLSQALVETPSTATRSVLYLIWRQPWMTVARDTYIARLLAHAGWRPEPAVEGGASGAARYPELAADAPLWRQVDEVWLSSEPYRFGEAHLAEVQTLAPQARVRLVDGELCSWWGARTAAGLRYLRALQGA</sequence>
<dbReference type="PANTHER" id="PTHR42860:SF1">
    <property type="entry name" value="VITAMIN B12-BINDING PROTEIN"/>
    <property type="match status" value="1"/>
</dbReference>
<dbReference type="PROSITE" id="PS50983">
    <property type="entry name" value="FE_B12_PBP"/>
    <property type="match status" value="1"/>
</dbReference>
<dbReference type="Proteomes" id="UP000613266">
    <property type="component" value="Unassembled WGS sequence"/>
</dbReference>
<evidence type="ECO:0000259" key="2">
    <source>
        <dbReference type="PROSITE" id="PS50983"/>
    </source>
</evidence>
<proteinExistence type="predicted"/>
<evidence type="ECO:0000313" key="3">
    <source>
        <dbReference type="EMBL" id="MBH9577344.1"/>
    </source>
</evidence>